<gene>
    <name evidence="2" type="ORF">EDC24_1239</name>
</gene>
<accession>A0A3N5CB58</accession>
<comment type="caution">
    <text evidence="2">The sequence shown here is derived from an EMBL/GenBank/DDBJ whole genome shotgun (WGS) entry which is preliminary data.</text>
</comment>
<feature type="domain" description="NERD" evidence="1">
    <location>
        <begin position="41"/>
        <end position="153"/>
    </location>
</feature>
<dbReference type="InterPro" id="IPR011528">
    <property type="entry name" value="NERD"/>
</dbReference>
<proteinExistence type="predicted"/>
<dbReference type="EMBL" id="RKRF01000008">
    <property type="protein sequence ID" value="RPF54051.1"/>
    <property type="molecule type" value="Genomic_DNA"/>
</dbReference>
<protein>
    <submittedName>
        <fullName evidence="2">Nuclease-like protein</fullName>
    </submittedName>
</protein>
<sequence length="332" mass="39304">MIVKNVYCPPYLLQLDCLIIRLLLQHPQYPTVLDWLTRERAGFYGESQLKFPLSKLDFTHDRFHYLRLQNEQGQFFQMDWLVLTQSFILIIEAKNYSDEVIFNEDFNQVIHKEKVYQDPVLQVEEQKYQLEMWLQHHNLPQLPIVTLVVMTNSNAKLKATNPNTTYKNKIITLPKVSSKIRQIVSHYTQPQINLSDMKWISSQLLNHHQDYVPDILEKAGVRFIDLQQGVVCPSCSRLGMRLVNLRWQCDNCGLRSADAYMTALKDLFLLGKRHITKKEFMSFANVKSPDSAKKMLKRSGQKMIKNGRYTKYLLDFDYEKDFDYLKNSRRRR</sequence>
<evidence type="ECO:0000313" key="3">
    <source>
        <dbReference type="Proteomes" id="UP000276443"/>
    </source>
</evidence>
<dbReference type="Proteomes" id="UP000276443">
    <property type="component" value="Unassembled WGS sequence"/>
</dbReference>
<dbReference type="RefSeq" id="WP_124220751.1">
    <property type="nucleotide sequence ID" value="NZ_RKRF01000008.1"/>
</dbReference>
<organism evidence="2 3">
    <name type="scientific">Aquisalibacillus elongatus</name>
    <dbReference type="NCBI Taxonomy" id="485577"/>
    <lineage>
        <taxon>Bacteria</taxon>
        <taxon>Bacillati</taxon>
        <taxon>Bacillota</taxon>
        <taxon>Bacilli</taxon>
        <taxon>Bacillales</taxon>
        <taxon>Bacillaceae</taxon>
        <taxon>Aquisalibacillus</taxon>
    </lineage>
</organism>
<evidence type="ECO:0000259" key="1">
    <source>
        <dbReference type="PROSITE" id="PS50965"/>
    </source>
</evidence>
<dbReference type="OrthoDB" id="569879at2"/>
<dbReference type="PROSITE" id="PS50965">
    <property type="entry name" value="NERD"/>
    <property type="match status" value="1"/>
</dbReference>
<reference evidence="2 3" key="1">
    <citation type="submission" date="2018-11" db="EMBL/GenBank/DDBJ databases">
        <title>Genomic Encyclopedia of Type Strains, Phase IV (KMG-IV): sequencing the most valuable type-strain genomes for metagenomic binning, comparative biology and taxonomic classification.</title>
        <authorList>
            <person name="Goeker M."/>
        </authorList>
    </citation>
    <scope>NUCLEOTIDE SEQUENCE [LARGE SCALE GENOMIC DNA]</scope>
    <source>
        <strain evidence="2 3">DSM 18090</strain>
    </source>
</reference>
<evidence type="ECO:0000313" key="2">
    <source>
        <dbReference type="EMBL" id="RPF54051.1"/>
    </source>
</evidence>
<dbReference type="Pfam" id="PF08378">
    <property type="entry name" value="NERD"/>
    <property type="match status" value="1"/>
</dbReference>
<keyword evidence="3" id="KW-1185">Reference proteome</keyword>
<name>A0A3N5CB58_9BACI</name>
<dbReference type="AlphaFoldDB" id="A0A3N5CB58"/>